<evidence type="ECO:0000313" key="2">
    <source>
        <dbReference type="Proteomes" id="UP000066624"/>
    </source>
</evidence>
<evidence type="ECO:0000313" key="1">
    <source>
        <dbReference type="EMBL" id="AKS42165.1"/>
    </source>
</evidence>
<reference evidence="1 2" key="1">
    <citation type="submission" date="2015-07" db="EMBL/GenBank/DDBJ databases">
        <authorList>
            <person name="Noorani M."/>
        </authorList>
    </citation>
    <scope>NUCLEOTIDE SEQUENCE [LARGE SCALE GENOMIC DNA]</scope>
    <source>
        <strain evidence="1 2">KCTC 42284</strain>
    </source>
</reference>
<dbReference type="InterPro" id="IPR011990">
    <property type="entry name" value="TPR-like_helical_dom_sf"/>
</dbReference>
<proteinExistence type="predicted"/>
<organism evidence="1 2">
    <name type="scientific">Wenzhouxiangella marina</name>
    <dbReference type="NCBI Taxonomy" id="1579979"/>
    <lineage>
        <taxon>Bacteria</taxon>
        <taxon>Pseudomonadati</taxon>
        <taxon>Pseudomonadota</taxon>
        <taxon>Gammaproteobacteria</taxon>
        <taxon>Chromatiales</taxon>
        <taxon>Wenzhouxiangellaceae</taxon>
        <taxon>Wenzhouxiangella</taxon>
    </lineage>
</organism>
<name>A0A0K0XWW6_9GAMM</name>
<dbReference type="AlphaFoldDB" id="A0A0K0XWW6"/>
<dbReference type="STRING" id="1579979.WM2015_1798"/>
<dbReference type="RefSeq" id="WP_082169606.1">
    <property type="nucleotide sequence ID" value="NZ_CP012154.1"/>
</dbReference>
<accession>A0A0K0XWW6</accession>
<dbReference type="SUPFAM" id="SSF48452">
    <property type="entry name" value="TPR-like"/>
    <property type="match status" value="1"/>
</dbReference>
<dbReference type="KEGG" id="wma:WM2015_1798"/>
<keyword evidence="2" id="KW-1185">Reference proteome</keyword>
<dbReference type="EMBL" id="CP012154">
    <property type="protein sequence ID" value="AKS42165.1"/>
    <property type="molecule type" value="Genomic_DNA"/>
</dbReference>
<protein>
    <submittedName>
        <fullName evidence="1">Uncharacterized protein</fullName>
    </submittedName>
</protein>
<gene>
    <name evidence="1" type="ORF">WM2015_1798</name>
</gene>
<sequence length="268" mass="29132">MPEESATFDFSGKALAKHWAELHRGDCEPWPDADRIIALDPSCEDPAGTAEHLADAWRCFHEGDFAGAVDRAEAIGLLAHAVANKASGIYADYLEEDDEVKLDIYRNGIERAEAAIKAFPDDANAHYFHAFLLGRYSQCISVAQALAQGVGGKIKASLERALKLAPKHAEAHTAFGLYHAEIIDKVGKLVGSMTYGASADKSMQHFAEALELTPDAPIAHLEYGNGLYLLYGDKKLEDSNEAYRTAASMTPIDAMQRLDVDYASSSLE</sequence>
<dbReference type="Gene3D" id="1.25.40.10">
    <property type="entry name" value="Tetratricopeptide repeat domain"/>
    <property type="match status" value="1"/>
</dbReference>
<dbReference type="Proteomes" id="UP000066624">
    <property type="component" value="Chromosome"/>
</dbReference>
<dbReference type="OrthoDB" id="6353325at2"/>